<name>A0A0H5PV05_9ZZZZ</name>
<evidence type="ECO:0008006" key="4">
    <source>
        <dbReference type="Google" id="ProtNLM"/>
    </source>
</evidence>
<evidence type="ECO:0000259" key="1">
    <source>
        <dbReference type="Pfam" id="PF01719"/>
    </source>
</evidence>
<reference evidence="3" key="2">
    <citation type="submission" date="2015-07" db="EMBL/GenBank/DDBJ databases">
        <title>Plasmids, circular viruses and viroids from rat gut.</title>
        <authorList>
            <person name="Jorgensen T.J."/>
            <person name="Hansen M.A."/>
            <person name="Xu Z."/>
            <person name="Tabak M.A."/>
            <person name="Sorensen S.J."/>
            <person name="Hansen L.H."/>
        </authorList>
    </citation>
    <scope>NUCLEOTIDE SEQUENCE</scope>
    <source>
        <plasmid evidence="3">pRGFK0009</plasmid>
    </source>
</reference>
<dbReference type="EMBL" id="LN852705">
    <property type="protein sequence ID" value="CRY93616.1"/>
    <property type="molecule type" value="Genomic_DNA"/>
</dbReference>
<proteinExistence type="predicted"/>
<dbReference type="Gene3D" id="3.40.1310.30">
    <property type="match status" value="1"/>
</dbReference>
<reference evidence="3" key="1">
    <citation type="submission" date="2015-06" db="EMBL/GenBank/DDBJ databases">
        <authorList>
            <person name="Joergensen T."/>
        </authorList>
    </citation>
    <scope>NUCLEOTIDE SEQUENCE</scope>
    <source>
        <plasmid evidence="3">pRGFK0009</plasmid>
    </source>
</reference>
<evidence type="ECO:0000313" key="3">
    <source>
        <dbReference type="EMBL" id="CRY93616.1"/>
    </source>
</evidence>
<organism evidence="3">
    <name type="scientific">uncultured prokaryote</name>
    <dbReference type="NCBI Taxonomy" id="198431"/>
    <lineage>
        <taxon>unclassified sequences</taxon>
        <taxon>environmental samples</taxon>
    </lineage>
</organism>
<sequence>MSKENTTNTLPKDGRVRNITFMLYEDSCNPDWKELLDEEHIPHLWIYHNKDINPTGEAKKPHYHVVLCFDNKKSQKQCQAYADLFGAANGVYKEVQSLRGMARYLCHMDNPEKAQYDSSEVHSCAMDYNSIVGMAQDKYKAIDEMIQFCEEENIISFRELLMYARVHRFDWFKSLCDNSSFIIKEYLKSKVWEMSIREE</sequence>
<accession>A0A0H5PV05</accession>
<dbReference type="InterPro" id="IPR053923">
    <property type="entry name" value="RepB_C"/>
</dbReference>
<dbReference type="InterPro" id="IPR002631">
    <property type="entry name" value="Plasmid_rep_OBD"/>
</dbReference>
<feature type="domain" description="Replication protein RepB C-terminal" evidence="2">
    <location>
        <begin position="136"/>
        <end position="189"/>
    </location>
</feature>
<keyword evidence="3" id="KW-0614">Plasmid</keyword>
<dbReference type="Pfam" id="PF21861">
    <property type="entry name" value="RepB_C"/>
    <property type="match status" value="1"/>
</dbReference>
<dbReference type="GO" id="GO:0006260">
    <property type="term" value="P:DNA replication"/>
    <property type="evidence" value="ECO:0007669"/>
    <property type="project" value="InterPro"/>
</dbReference>
<evidence type="ECO:0000259" key="2">
    <source>
        <dbReference type="Pfam" id="PF21861"/>
    </source>
</evidence>
<feature type="domain" description="Plasmid replication protein origin binding" evidence="1">
    <location>
        <begin position="12"/>
        <end position="124"/>
    </location>
</feature>
<dbReference type="GO" id="GO:0003677">
    <property type="term" value="F:DNA binding"/>
    <property type="evidence" value="ECO:0007669"/>
    <property type="project" value="InterPro"/>
</dbReference>
<protein>
    <recommendedName>
        <fullName evidence="4">Replication protein</fullName>
    </recommendedName>
</protein>
<dbReference type="AlphaFoldDB" id="A0A0H5PV05"/>
<dbReference type="Pfam" id="PF01719">
    <property type="entry name" value="Rep_OBD"/>
    <property type="match status" value="1"/>
</dbReference>
<geneLocation type="plasmid" evidence="3">
    <name>pRGFK0009</name>
</geneLocation>
<dbReference type="GO" id="GO:0003916">
    <property type="term" value="F:DNA topoisomerase activity"/>
    <property type="evidence" value="ECO:0007669"/>
    <property type="project" value="InterPro"/>
</dbReference>